<dbReference type="InterPro" id="IPR043593">
    <property type="entry name" value="ASAP"/>
</dbReference>
<comment type="caution">
    <text evidence="1">The sequence shown here is derived from an EMBL/GenBank/DDBJ whole genome shotgun (WGS) entry which is preliminary data.</text>
</comment>
<protein>
    <submittedName>
        <fullName evidence="1">Arf-GAP with SH3 domain, ANK repeat and PH domain-containing protein 3</fullName>
    </submittedName>
</protein>
<dbReference type="GO" id="GO:0005096">
    <property type="term" value="F:GTPase activator activity"/>
    <property type="evidence" value="ECO:0007669"/>
    <property type="project" value="InterPro"/>
</dbReference>
<keyword evidence="2" id="KW-1185">Reference proteome</keyword>
<evidence type="ECO:0000313" key="1">
    <source>
        <dbReference type="EMBL" id="KAK0156032.1"/>
    </source>
</evidence>
<dbReference type="AlphaFoldDB" id="A0AA47NDJ6"/>
<organism evidence="1 2">
    <name type="scientific">Merluccius polli</name>
    <name type="common">Benguela hake</name>
    <name type="synonym">Merluccius cadenati</name>
    <dbReference type="NCBI Taxonomy" id="89951"/>
    <lineage>
        <taxon>Eukaryota</taxon>
        <taxon>Metazoa</taxon>
        <taxon>Chordata</taxon>
        <taxon>Craniata</taxon>
        <taxon>Vertebrata</taxon>
        <taxon>Euteleostomi</taxon>
        <taxon>Actinopterygii</taxon>
        <taxon>Neopterygii</taxon>
        <taxon>Teleostei</taxon>
        <taxon>Neoteleostei</taxon>
        <taxon>Acanthomorphata</taxon>
        <taxon>Zeiogadaria</taxon>
        <taxon>Gadariae</taxon>
        <taxon>Gadiformes</taxon>
        <taxon>Gadoidei</taxon>
        <taxon>Merlucciidae</taxon>
        <taxon>Merluccius</taxon>
    </lineage>
</organism>
<name>A0AA47NDJ6_MERPO</name>
<dbReference type="InterPro" id="IPR027267">
    <property type="entry name" value="AH/BAR_dom_sf"/>
</dbReference>
<proteinExistence type="predicted"/>
<evidence type="ECO:0000313" key="2">
    <source>
        <dbReference type="Proteomes" id="UP001174136"/>
    </source>
</evidence>
<accession>A0AA47NDJ6</accession>
<dbReference type="SUPFAM" id="SSF103657">
    <property type="entry name" value="BAR/IMD domain-like"/>
    <property type="match status" value="1"/>
</dbReference>
<dbReference type="EMBL" id="JAOPHQ010000042">
    <property type="protein sequence ID" value="KAK0156032.1"/>
    <property type="molecule type" value="Genomic_DNA"/>
</dbReference>
<reference evidence="1" key="1">
    <citation type="journal article" date="2023" name="Front. Mar. Sci.">
        <title>A new Merluccius polli reference genome to investigate the effects of global change in West African waters.</title>
        <authorList>
            <person name="Mateo J.L."/>
            <person name="Blanco-Fernandez C."/>
            <person name="Garcia-Vazquez E."/>
            <person name="Machado-Schiaffino G."/>
        </authorList>
    </citation>
    <scope>NUCLEOTIDE SEQUENCE</scope>
    <source>
        <strain evidence="1">C29</strain>
        <tissue evidence="1">Fin</tissue>
    </source>
</reference>
<dbReference type="Proteomes" id="UP001174136">
    <property type="component" value="Unassembled WGS sequence"/>
</dbReference>
<dbReference type="PANTHER" id="PTHR45854">
    <property type="entry name" value="ASAP FAMILY MEMBER"/>
    <property type="match status" value="1"/>
</dbReference>
<dbReference type="PANTHER" id="PTHR45854:SF1">
    <property type="entry name" value="ARF-GAP WITH SH3 DOMAIN, ANK REPEAT AND PH DOMAIN-CONTAINING PROTEIN 3"/>
    <property type="match status" value="1"/>
</dbReference>
<sequence length="213" mass="24099">MTHRVDRQDGCQVLTHLFSFEIPFYEKSICVCVFQCLDLDQTTLQRMKKLIKAIHSSGLNHVDNKEQYTEVLENLGNSHLIQDDNEVSTGFLNLAVFTREVTSLFKNLGGVRGRPAEGKELRHRWPADGRLGLSKGITLRKDSVAAAARRSWDAAETFRGPVEILSLTRVAAISSSERDAHVPYSVALRGGRIRGITRELQDHTRIRRPRDHL</sequence>
<dbReference type="Gene3D" id="1.20.1270.60">
    <property type="entry name" value="Arfaptin homology (AH) domain/BAR domain"/>
    <property type="match status" value="1"/>
</dbReference>
<gene>
    <name evidence="1" type="primary">ASAP3_1</name>
    <name evidence="1" type="ORF">N1851_001427</name>
</gene>